<evidence type="ECO:0000256" key="1">
    <source>
        <dbReference type="ARBA" id="ARBA00022737"/>
    </source>
</evidence>
<dbReference type="PROSITE" id="PS51272">
    <property type="entry name" value="SLH"/>
    <property type="match status" value="2"/>
</dbReference>
<dbReference type="GeneID" id="93865376"/>
<evidence type="ECO:0000313" key="4">
    <source>
        <dbReference type="EMBL" id="ADL70035.1"/>
    </source>
</evidence>
<dbReference type="Proteomes" id="UP000001626">
    <property type="component" value="Chromosome"/>
</dbReference>
<dbReference type="InterPro" id="IPR001119">
    <property type="entry name" value="SLH_dom"/>
</dbReference>
<organism evidence="4 5">
    <name type="scientific">Thermoanaerobacterium thermosaccharolyticum (strain ATCC 7956 / DSM 571 / NCIMB 9385 / NCA 3814 / NCTC 13789 / WDCM 00135 / 2032)</name>
    <name type="common">Clostridium thermosaccharolyticum</name>
    <dbReference type="NCBI Taxonomy" id="580327"/>
    <lineage>
        <taxon>Bacteria</taxon>
        <taxon>Bacillati</taxon>
        <taxon>Bacillota</taxon>
        <taxon>Clostridia</taxon>
        <taxon>Thermoanaerobacterales</taxon>
        <taxon>Thermoanaerobacteraceae</taxon>
        <taxon>Thermoanaerobacterium</taxon>
    </lineage>
</organism>
<proteinExistence type="predicted"/>
<feature type="chain" id="PRO_5039617867" evidence="2">
    <location>
        <begin position="24"/>
        <end position="195"/>
    </location>
</feature>
<name>D9TM54_THETC</name>
<dbReference type="InterPro" id="IPR051465">
    <property type="entry name" value="Cell_Envelope_Struct_Comp"/>
</dbReference>
<keyword evidence="1" id="KW-0677">Repeat</keyword>
<evidence type="ECO:0000256" key="2">
    <source>
        <dbReference type="SAM" id="SignalP"/>
    </source>
</evidence>
<accession>D9TM54</accession>
<protein>
    <submittedName>
        <fullName evidence="4">S-layer domain protein</fullName>
    </submittedName>
</protein>
<feature type="domain" description="SLH" evidence="3">
    <location>
        <begin position="92"/>
        <end position="155"/>
    </location>
</feature>
<feature type="signal peptide" evidence="2">
    <location>
        <begin position="1"/>
        <end position="23"/>
    </location>
</feature>
<gene>
    <name evidence="4" type="ordered locus">Tthe_2583</name>
</gene>
<keyword evidence="2" id="KW-0732">Signal</keyword>
<sequence>MKFFKKFLLSIIIASMVINICFAGTLYAASFSDVKQDAPYAEAVNYLSDLNITQGIGGGLFGVGKPVTRAMMTVFINRLTGYSSSAEKLKTTSSTFKDVPKNYWALGDINLAAKLGFTHGVGNNLFNPEGNVTYIQALGFILNALNYKDLKWPNGVMQKADELGLTKDMPYKADDVITRENLAVIMYRALFLKVQ</sequence>
<dbReference type="AlphaFoldDB" id="D9TM54"/>
<dbReference type="STRING" id="580327.Tthe_2583"/>
<evidence type="ECO:0000259" key="3">
    <source>
        <dbReference type="PROSITE" id="PS51272"/>
    </source>
</evidence>
<dbReference type="EMBL" id="CP002171">
    <property type="protein sequence ID" value="ADL70035.1"/>
    <property type="molecule type" value="Genomic_DNA"/>
</dbReference>
<dbReference type="KEGG" id="ttm:Tthe_2583"/>
<dbReference type="Pfam" id="PF00395">
    <property type="entry name" value="SLH"/>
    <property type="match status" value="2"/>
</dbReference>
<dbReference type="eggNOG" id="COG4886">
    <property type="taxonomic scope" value="Bacteria"/>
</dbReference>
<keyword evidence="5" id="KW-1185">Reference proteome</keyword>
<reference evidence="4 5" key="1">
    <citation type="submission" date="2010-08" db="EMBL/GenBank/DDBJ databases">
        <title>Complete sequence of Thermoanaerobacterium thermosaccharolyticum DSM 571.</title>
        <authorList>
            <consortium name="US DOE Joint Genome Institute"/>
            <person name="Lucas S."/>
            <person name="Copeland A."/>
            <person name="Lapidus A."/>
            <person name="Cheng J.-F."/>
            <person name="Bruce D."/>
            <person name="Goodwin L."/>
            <person name="Pitluck S."/>
            <person name="Teshima H."/>
            <person name="Detter J.C."/>
            <person name="Han C."/>
            <person name="Tapia R."/>
            <person name="Land M."/>
            <person name="Hauser L."/>
            <person name="Chang Y.-J."/>
            <person name="Jeffries C."/>
            <person name="Kyrpides N."/>
            <person name="Ivanova N."/>
            <person name="Mikhailova N."/>
            <person name="Hemme C.L."/>
            <person name="Woyke T."/>
        </authorList>
    </citation>
    <scope>NUCLEOTIDE SEQUENCE [LARGE SCALE GENOMIC DNA]</scope>
    <source>
        <strain evidence="5">ATCC 7956 / DSM 571 / NCIMB 9385 / NCA 3814 / NCTC 13789 / WDCM 00135 / 2032</strain>
    </source>
</reference>
<feature type="domain" description="SLH" evidence="3">
    <location>
        <begin position="27"/>
        <end position="90"/>
    </location>
</feature>
<dbReference type="RefSeq" id="WP_013298992.1">
    <property type="nucleotide sequence ID" value="NC_014410.1"/>
</dbReference>
<dbReference type="PANTHER" id="PTHR43308">
    <property type="entry name" value="OUTER MEMBRANE PROTEIN ALPHA-RELATED"/>
    <property type="match status" value="1"/>
</dbReference>
<evidence type="ECO:0000313" key="5">
    <source>
        <dbReference type="Proteomes" id="UP000001626"/>
    </source>
</evidence>
<dbReference type="HOGENOM" id="CLU_120524_0_0_9"/>